<dbReference type="Proteomes" id="UP000236333">
    <property type="component" value="Unassembled WGS sequence"/>
</dbReference>
<sequence length="88" mass="10094">MAFPEEPLRTMLIRALSKLGVGRLCKKYPAVRDALLKSVLETVVRYHRLLAGIEEEQEERERDANGQIFKTAAELQAEDKLRREANRG</sequence>
<gene>
    <name evidence="1" type="ORF">TSOC_013440</name>
</gene>
<dbReference type="EMBL" id="PGGS01001201">
    <property type="protein sequence ID" value="PNH00724.1"/>
    <property type="molecule type" value="Genomic_DNA"/>
</dbReference>
<proteinExistence type="predicted"/>
<evidence type="ECO:0000313" key="2">
    <source>
        <dbReference type="Proteomes" id="UP000236333"/>
    </source>
</evidence>
<dbReference type="PANTHER" id="PTHR36846:SF1">
    <property type="entry name" value="PROTEIN VIAA"/>
    <property type="match status" value="1"/>
</dbReference>
<keyword evidence="2" id="KW-1185">Reference proteome</keyword>
<dbReference type="GO" id="GO:0005829">
    <property type="term" value="C:cytosol"/>
    <property type="evidence" value="ECO:0007669"/>
    <property type="project" value="TreeGrafter"/>
</dbReference>
<reference evidence="1 2" key="1">
    <citation type="journal article" date="2017" name="Mol. Biol. Evol.">
        <title>The 4-celled Tetrabaena socialis nuclear genome reveals the essential components for genetic control of cell number at the origin of multicellularity in the volvocine lineage.</title>
        <authorList>
            <person name="Featherston J."/>
            <person name="Arakaki Y."/>
            <person name="Hanschen E.R."/>
            <person name="Ferris P.J."/>
            <person name="Michod R.E."/>
            <person name="Olson B.J.S.C."/>
            <person name="Nozaki H."/>
            <person name="Durand P.M."/>
        </authorList>
    </citation>
    <scope>NUCLEOTIDE SEQUENCE [LARGE SCALE GENOMIC DNA]</scope>
    <source>
        <strain evidence="1 2">NIES-571</strain>
    </source>
</reference>
<comment type="caution">
    <text evidence="1">The sequence shown here is derived from an EMBL/GenBank/DDBJ whole genome shotgun (WGS) entry which is preliminary data.</text>
</comment>
<dbReference type="PANTHER" id="PTHR36846">
    <property type="entry name" value="PROTEIN VIAA"/>
    <property type="match status" value="1"/>
</dbReference>
<protein>
    <submittedName>
        <fullName evidence="1">Uncharacterized protein</fullName>
    </submittedName>
</protein>
<name>A0A2J7ZKD3_9CHLO</name>
<organism evidence="1 2">
    <name type="scientific">Tetrabaena socialis</name>
    <dbReference type="NCBI Taxonomy" id="47790"/>
    <lineage>
        <taxon>Eukaryota</taxon>
        <taxon>Viridiplantae</taxon>
        <taxon>Chlorophyta</taxon>
        <taxon>core chlorophytes</taxon>
        <taxon>Chlorophyceae</taxon>
        <taxon>CS clade</taxon>
        <taxon>Chlamydomonadales</taxon>
        <taxon>Tetrabaenaceae</taxon>
        <taxon>Tetrabaena</taxon>
    </lineage>
</organism>
<accession>A0A2J7ZKD3</accession>
<dbReference type="AlphaFoldDB" id="A0A2J7ZKD3"/>
<feature type="non-terminal residue" evidence="1">
    <location>
        <position position="88"/>
    </location>
</feature>
<evidence type="ECO:0000313" key="1">
    <source>
        <dbReference type="EMBL" id="PNH00724.1"/>
    </source>
</evidence>